<accession>A0A392UYU4</accession>
<comment type="caution">
    <text evidence="1">The sequence shown here is derived from an EMBL/GenBank/DDBJ whole genome shotgun (WGS) entry which is preliminary data.</text>
</comment>
<dbReference type="AlphaFoldDB" id="A0A392UYU4"/>
<dbReference type="Proteomes" id="UP000265520">
    <property type="component" value="Unassembled WGS sequence"/>
</dbReference>
<reference evidence="1 2" key="1">
    <citation type="journal article" date="2018" name="Front. Plant Sci.">
        <title>Red Clover (Trifolium pratense) and Zigzag Clover (T. medium) - A Picture of Genomic Similarities and Differences.</title>
        <authorList>
            <person name="Dluhosova J."/>
            <person name="Istvanek J."/>
            <person name="Nedelnik J."/>
            <person name="Repkova J."/>
        </authorList>
    </citation>
    <scope>NUCLEOTIDE SEQUENCE [LARGE SCALE GENOMIC DNA]</scope>
    <source>
        <strain evidence="2">cv. 10/8</strain>
        <tissue evidence="1">Leaf</tissue>
    </source>
</reference>
<sequence>LTTFSAVSVSTSPISVRYSGDHRDFHLRC</sequence>
<proteinExistence type="predicted"/>
<evidence type="ECO:0000313" key="1">
    <source>
        <dbReference type="EMBL" id="MCI81214.1"/>
    </source>
</evidence>
<feature type="non-terminal residue" evidence="1">
    <location>
        <position position="1"/>
    </location>
</feature>
<organism evidence="1 2">
    <name type="scientific">Trifolium medium</name>
    <dbReference type="NCBI Taxonomy" id="97028"/>
    <lineage>
        <taxon>Eukaryota</taxon>
        <taxon>Viridiplantae</taxon>
        <taxon>Streptophyta</taxon>
        <taxon>Embryophyta</taxon>
        <taxon>Tracheophyta</taxon>
        <taxon>Spermatophyta</taxon>
        <taxon>Magnoliopsida</taxon>
        <taxon>eudicotyledons</taxon>
        <taxon>Gunneridae</taxon>
        <taxon>Pentapetalae</taxon>
        <taxon>rosids</taxon>
        <taxon>fabids</taxon>
        <taxon>Fabales</taxon>
        <taxon>Fabaceae</taxon>
        <taxon>Papilionoideae</taxon>
        <taxon>50 kb inversion clade</taxon>
        <taxon>NPAAA clade</taxon>
        <taxon>Hologalegina</taxon>
        <taxon>IRL clade</taxon>
        <taxon>Trifolieae</taxon>
        <taxon>Trifolium</taxon>
    </lineage>
</organism>
<evidence type="ECO:0000313" key="2">
    <source>
        <dbReference type="Proteomes" id="UP000265520"/>
    </source>
</evidence>
<keyword evidence="2" id="KW-1185">Reference proteome</keyword>
<dbReference type="EMBL" id="LXQA011013509">
    <property type="protein sequence ID" value="MCI81214.1"/>
    <property type="molecule type" value="Genomic_DNA"/>
</dbReference>
<name>A0A392UYU4_9FABA</name>
<protein>
    <submittedName>
        <fullName evidence="1">Uncharacterized protein</fullName>
    </submittedName>
</protein>